<evidence type="ECO:0000313" key="4">
    <source>
        <dbReference type="Proteomes" id="UP001271780"/>
    </source>
</evidence>
<evidence type="ECO:0000313" key="3">
    <source>
        <dbReference type="EMBL" id="MDX8471450.1"/>
    </source>
</evidence>
<evidence type="ECO:0000259" key="2">
    <source>
        <dbReference type="SMART" id="SM00226"/>
    </source>
</evidence>
<reference evidence="3 4" key="1">
    <citation type="submission" date="2023-08" db="EMBL/GenBank/DDBJ databases">
        <title>Implementing the SeqCode for naming new Mesorhizobium species isolated from Vachellia karroo root nodules.</title>
        <authorList>
            <person name="Van Lill M."/>
        </authorList>
    </citation>
    <scope>NUCLEOTIDE SEQUENCE [LARGE SCALE GENOMIC DNA]</scope>
    <source>
        <strain evidence="3 4">VK23A</strain>
    </source>
</reference>
<dbReference type="EMBL" id="JAVIIZ010000002">
    <property type="protein sequence ID" value="MDX8471450.1"/>
    <property type="molecule type" value="Genomic_DNA"/>
</dbReference>
<dbReference type="Pfam" id="PF01451">
    <property type="entry name" value="LMWPc"/>
    <property type="match status" value="1"/>
</dbReference>
<gene>
    <name evidence="3" type="ORF">RFM27_05140</name>
</gene>
<keyword evidence="3" id="KW-0560">Oxidoreductase</keyword>
<name>A0ABU4X9H4_9HYPH</name>
<comment type="caution">
    <text evidence="3">The sequence shown here is derived from an EMBL/GenBank/DDBJ whole genome shotgun (WGS) entry which is preliminary data.</text>
</comment>
<accession>A0ABU4X9H4</accession>
<dbReference type="SUPFAM" id="SSF52788">
    <property type="entry name" value="Phosphotyrosine protein phosphatases I"/>
    <property type="match status" value="1"/>
</dbReference>
<dbReference type="InterPro" id="IPR023485">
    <property type="entry name" value="Ptyr_pPase"/>
</dbReference>
<evidence type="ECO:0000256" key="1">
    <source>
        <dbReference type="ARBA" id="ARBA00022849"/>
    </source>
</evidence>
<organism evidence="3 4">
    <name type="scientific">Mesorhizobium dulcispinae</name>
    <dbReference type="NCBI Taxonomy" id="3072316"/>
    <lineage>
        <taxon>Bacteria</taxon>
        <taxon>Pseudomonadati</taxon>
        <taxon>Pseudomonadota</taxon>
        <taxon>Alphaproteobacteria</taxon>
        <taxon>Hyphomicrobiales</taxon>
        <taxon>Phyllobacteriaceae</taxon>
        <taxon>Mesorhizobium</taxon>
    </lineage>
</organism>
<dbReference type="CDD" id="cd16345">
    <property type="entry name" value="LMWP_ArsC"/>
    <property type="match status" value="1"/>
</dbReference>
<dbReference type="PANTHER" id="PTHR43428">
    <property type="entry name" value="ARSENATE REDUCTASE"/>
    <property type="match status" value="1"/>
</dbReference>
<dbReference type="GO" id="GO:0030612">
    <property type="term" value="F:arsenate reductase (thioredoxin) activity"/>
    <property type="evidence" value="ECO:0007669"/>
    <property type="project" value="UniProtKB-EC"/>
</dbReference>
<dbReference type="InterPro" id="IPR036196">
    <property type="entry name" value="Ptyr_pPase_sf"/>
</dbReference>
<dbReference type="SMART" id="SM00226">
    <property type="entry name" value="LMWPc"/>
    <property type="match status" value="1"/>
</dbReference>
<dbReference type="RefSeq" id="WP_320316000.1">
    <property type="nucleotide sequence ID" value="NZ_JAVIIX010000003.1"/>
</dbReference>
<dbReference type="PANTHER" id="PTHR43428:SF1">
    <property type="entry name" value="ARSENATE REDUCTASE"/>
    <property type="match status" value="1"/>
</dbReference>
<feature type="domain" description="Phosphotyrosine protein phosphatase I" evidence="2">
    <location>
        <begin position="6"/>
        <end position="144"/>
    </location>
</feature>
<keyword evidence="1" id="KW-0059">Arsenical resistance</keyword>
<proteinExistence type="predicted"/>
<protein>
    <submittedName>
        <fullName evidence="3">Arsenate reductase ArsC</fullName>
        <ecNumber evidence="3">1.20.4.4</ecNumber>
    </submittedName>
</protein>
<keyword evidence="4" id="KW-1185">Reference proteome</keyword>
<dbReference type="Proteomes" id="UP001271780">
    <property type="component" value="Unassembled WGS sequence"/>
</dbReference>
<sequence length="169" mass="18567">MSDHVYNVLFLCNANSARSIMAEAILNRIGAGRFKGYSAGARPKGRVNPYAIQLLQSLSYDTSFARSKSWDEFSGADAPEMNFVFTLCDSTANESCPVWAGHPMTALWAVPDPSKAAGTDAVQHFAFADAYRMLNNRIGLFINLPIGSLDQLALKQHLEEIGRDQPRPN</sequence>
<dbReference type="Gene3D" id="3.40.50.2300">
    <property type="match status" value="1"/>
</dbReference>
<dbReference type="EC" id="1.20.4.4" evidence="3"/>